<proteinExistence type="predicted"/>
<dbReference type="EMBL" id="CAWYQH010000097">
    <property type="protein sequence ID" value="CAK8683727.1"/>
    <property type="molecule type" value="Genomic_DNA"/>
</dbReference>
<protein>
    <submittedName>
        <fullName evidence="1">Uncharacterized protein</fullName>
    </submittedName>
</protein>
<reference evidence="1 2" key="1">
    <citation type="submission" date="2024-02" db="EMBL/GenBank/DDBJ databases">
        <authorList>
            <person name="Daric V."/>
            <person name="Darras S."/>
        </authorList>
    </citation>
    <scope>NUCLEOTIDE SEQUENCE [LARGE SCALE GENOMIC DNA]</scope>
</reference>
<sequence length="80" mass="9232">MKASQSYTSRPRDGELSKAQWFGDFTTRTSATNSYKAKLEGVIQNLIDRRAIELVEKEEHLHFPNASKETFPTEFVVRKL</sequence>
<evidence type="ECO:0000313" key="1">
    <source>
        <dbReference type="EMBL" id="CAK8683727.1"/>
    </source>
</evidence>
<name>A0ABP0FYB1_CLALP</name>
<organism evidence="1 2">
    <name type="scientific">Clavelina lepadiformis</name>
    <name type="common">Light-bulb sea squirt</name>
    <name type="synonym">Ascidia lepadiformis</name>
    <dbReference type="NCBI Taxonomy" id="159417"/>
    <lineage>
        <taxon>Eukaryota</taxon>
        <taxon>Metazoa</taxon>
        <taxon>Chordata</taxon>
        <taxon>Tunicata</taxon>
        <taxon>Ascidiacea</taxon>
        <taxon>Aplousobranchia</taxon>
        <taxon>Clavelinidae</taxon>
        <taxon>Clavelina</taxon>
    </lineage>
</organism>
<gene>
    <name evidence="1" type="ORF">CVLEPA_LOCUS14766</name>
</gene>
<dbReference type="Proteomes" id="UP001642483">
    <property type="component" value="Unassembled WGS sequence"/>
</dbReference>
<keyword evidence="2" id="KW-1185">Reference proteome</keyword>
<evidence type="ECO:0000313" key="2">
    <source>
        <dbReference type="Proteomes" id="UP001642483"/>
    </source>
</evidence>
<accession>A0ABP0FYB1</accession>
<comment type="caution">
    <text evidence="1">The sequence shown here is derived from an EMBL/GenBank/DDBJ whole genome shotgun (WGS) entry which is preliminary data.</text>
</comment>